<name>A0A396GQH5_MEDTR</name>
<comment type="caution">
    <text evidence="1">The sequence shown here is derived from an EMBL/GenBank/DDBJ whole genome shotgun (WGS) entry which is preliminary data.</text>
</comment>
<protein>
    <submittedName>
        <fullName evidence="1">Uncharacterized protein</fullName>
    </submittedName>
</protein>
<sequence>MDRVLVSLAQLVCKVWVQTSTTIKKNYALSFHPFILACNLKSYFKYMS</sequence>
<reference evidence="1" key="1">
    <citation type="journal article" date="2018" name="Nat. Plants">
        <title>Whole-genome landscape of Medicago truncatula symbiotic genes.</title>
        <authorList>
            <person name="Pecrix Y."/>
            <person name="Gamas P."/>
            <person name="Carrere S."/>
        </authorList>
    </citation>
    <scope>NUCLEOTIDE SEQUENCE</scope>
    <source>
        <tissue evidence="1">Leaves</tissue>
    </source>
</reference>
<evidence type="ECO:0000313" key="1">
    <source>
        <dbReference type="EMBL" id="RHN41764.1"/>
    </source>
</evidence>
<dbReference type="AlphaFoldDB" id="A0A396GQH5"/>
<dbReference type="Proteomes" id="UP000265566">
    <property type="component" value="Chromosome 8"/>
</dbReference>
<dbReference type="Gramene" id="rna48121">
    <property type="protein sequence ID" value="RHN41764.1"/>
    <property type="gene ID" value="gene48121"/>
</dbReference>
<proteinExistence type="predicted"/>
<dbReference type="EMBL" id="PSQE01000008">
    <property type="protein sequence ID" value="RHN41764.1"/>
    <property type="molecule type" value="Genomic_DNA"/>
</dbReference>
<gene>
    <name evidence="1" type="ORF">MtrunA17_Chr8g0369521</name>
</gene>
<organism evidence="1">
    <name type="scientific">Medicago truncatula</name>
    <name type="common">Barrel medic</name>
    <name type="synonym">Medicago tribuloides</name>
    <dbReference type="NCBI Taxonomy" id="3880"/>
    <lineage>
        <taxon>Eukaryota</taxon>
        <taxon>Viridiplantae</taxon>
        <taxon>Streptophyta</taxon>
        <taxon>Embryophyta</taxon>
        <taxon>Tracheophyta</taxon>
        <taxon>Spermatophyta</taxon>
        <taxon>Magnoliopsida</taxon>
        <taxon>eudicotyledons</taxon>
        <taxon>Gunneridae</taxon>
        <taxon>Pentapetalae</taxon>
        <taxon>rosids</taxon>
        <taxon>fabids</taxon>
        <taxon>Fabales</taxon>
        <taxon>Fabaceae</taxon>
        <taxon>Papilionoideae</taxon>
        <taxon>50 kb inversion clade</taxon>
        <taxon>NPAAA clade</taxon>
        <taxon>Hologalegina</taxon>
        <taxon>IRL clade</taxon>
        <taxon>Trifolieae</taxon>
        <taxon>Medicago</taxon>
    </lineage>
</organism>
<accession>A0A396GQH5</accession>